<dbReference type="EMBL" id="MU393431">
    <property type="protein sequence ID" value="KAI4869341.1"/>
    <property type="molecule type" value="Genomic_DNA"/>
</dbReference>
<accession>A0ACB9ZCR4</accession>
<gene>
    <name evidence="1" type="ORF">F4820DRAFT_29446</name>
</gene>
<dbReference type="Proteomes" id="UP001497700">
    <property type="component" value="Unassembled WGS sequence"/>
</dbReference>
<name>A0ACB9ZCR4_9PEZI</name>
<comment type="caution">
    <text evidence="1">The sequence shown here is derived from an EMBL/GenBank/DDBJ whole genome shotgun (WGS) entry which is preliminary data.</text>
</comment>
<proteinExistence type="predicted"/>
<organism evidence="1 2">
    <name type="scientific">Hypoxylon rubiginosum</name>
    <dbReference type="NCBI Taxonomy" id="110542"/>
    <lineage>
        <taxon>Eukaryota</taxon>
        <taxon>Fungi</taxon>
        <taxon>Dikarya</taxon>
        <taxon>Ascomycota</taxon>
        <taxon>Pezizomycotina</taxon>
        <taxon>Sordariomycetes</taxon>
        <taxon>Xylariomycetidae</taxon>
        <taxon>Xylariales</taxon>
        <taxon>Hypoxylaceae</taxon>
        <taxon>Hypoxylon</taxon>
    </lineage>
</organism>
<keyword evidence="2" id="KW-1185">Reference proteome</keyword>
<reference evidence="1 2" key="1">
    <citation type="journal article" date="2022" name="New Phytol.">
        <title>Ecological generalism drives hyperdiversity of secondary metabolite gene clusters in xylarialean endophytes.</title>
        <authorList>
            <person name="Franco M.E.E."/>
            <person name="Wisecaver J.H."/>
            <person name="Arnold A.E."/>
            <person name="Ju Y.M."/>
            <person name="Slot J.C."/>
            <person name="Ahrendt S."/>
            <person name="Moore L.P."/>
            <person name="Eastman K.E."/>
            <person name="Scott K."/>
            <person name="Konkel Z."/>
            <person name="Mondo S.J."/>
            <person name="Kuo A."/>
            <person name="Hayes R.D."/>
            <person name="Haridas S."/>
            <person name="Andreopoulos B."/>
            <person name="Riley R."/>
            <person name="LaButti K."/>
            <person name="Pangilinan J."/>
            <person name="Lipzen A."/>
            <person name="Amirebrahimi M."/>
            <person name="Yan J."/>
            <person name="Adam C."/>
            <person name="Keymanesh K."/>
            <person name="Ng V."/>
            <person name="Louie K."/>
            <person name="Northen T."/>
            <person name="Drula E."/>
            <person name="Henrissat B."/>
            <person name="Hsieh H.M."/>
            <person name="Youens-Clark K."/>
            <person name="Lutzoni F."/>
            <person name="Miadlikowska J."/>
            <person name="Eastwood D.C."/>
            <person name="Hamelin R.C."/>
            <person name="Grigoriev I.V."/>
            <person name="U'Ren J.M."/>
        </authorList>
    </citation>
    <scope>NUCLEOTIDE SEQUENCE [LARGE SCALE GENOMIC DNA]</scope>
    <source>
        <strain evidence="1 2">CBS 119005</strain>
    </source>
</reference>
<sequence>MINFFVNWELWQQMTFVLAAAIVVVFCAGLIKLWWLSRYLKKHTVLDLEKRARQTEMQKSGLPAGKRVDIPFGVRAIQSGIQIDGIWISRPGSPILVSQSSPSISSSSTLEPDSRPKGKERELSVHLSTTVTEVQPTPELTPQPSSPASLSERHIPTGVESDHARTFPLGAQPTYRPAGPSRRRTDITVTKIPDVDTPNRPERSSDKHLQVETYVPTNSFSSTESSASSSSQQRTVVDRSSSSSDEGTNHLRYVANLRRSAAPSPRALVSFDDAEPLEYDTDYFSSNYAEKTRNPFETPSAPESQWVSRLPVAANKPPPQRSYSGESHANTASRRVNPGFEILPAGTFGPSDSQTEVEESRPKRHSGNKLQKRNRLSREGPPTR</sequence>
<protein>
    <submittedName>
        <fullName evidence="1">Uncharacterized protein</fullName>
    </submittedName>
</protein>
<evidence type="ECO:0000313" key="1">
    <source>
        <dbReference type="EMBL" id="KAI4869341.1"/>
    </source>
</evidence>
<evidence type="ECO:0000313" key="2">
    <source>
        <dbReference type="Proteomes" id="UP001497700"/>
    </source>
</evidence>